<dbReference type="Proteomes" id="UP000320085">
    <property type="component" value="Unassembled WGS sequence"/>
</dbReference>
<dbReference type="SUPFAM" id="SSF55729">
    <property type="entry name" value="Acyl-CoA N-acyltransferases (Nat)"/>
    <property type="match status" value="1"/>
</dbReference>
<organism evidence="2 3">
    <name type="scientific">Humibacillus xanthopallidus</name>
    <dbReference type="NCBI Taxonomy" id="412689"/>
    <lineage>
        <taxon>Bacteria</taxon>
        <taxon>Bacillati</taxon>
        <taxon>Actinomycetota</taxon>
        <taxon>Actinomycetes</taxon>
        <taxon>Micrococcales</taxon>
        <taxon>Intrasporangiaceae</taxon>
        <taxon>Humibacillus</taxon>
    </lineage>
</organism>
<feature type="domain" description="N-acetyltransferase" evidence="1">
    <location>
        <begin position="131"/>
        <end position="271"/>
    </location>
</feature>
<name>A0A543PVX0_9MICO</name>
<evidence type="ECO:0000313" key="3">
    <source>
        <dbReference type="Proteomes" id="UP000320085"/>
    </source>
</evidence>
<evidence type="ECO:0000313" key="2">
    <source>
        <dbReference type="EMBL" id="TQN48206.1"/>
    </source>
</evidence>
<gene>
    <name evidence="2" type="ORF">FHX52_1331</name>
</gene>
<proteinExistence type="predicted"/>
<dbReference type="Gene3D" id="3.40.630.30">
    <property type="match status" value="1"/>
</dbReference>
<evidence type="ECO:0000259" key="1">
    <source>
        <dbReference type="PROSITE" id="PS51186"/>
    </source>
</evidence>
<protein>
    <submittedName>
        <fullName evidence="2">FR47-like protein</fullName>
    </submittedName>
</protein>
<dbReference type="OrthoDB" id="5143160at2"/>
<dbReference type="GO" id="GO:0016747">
    <property type="term" value="F:acyltransferase activity, transferring groups other than amino-acyl groups"/>
    <property type="evidence" value="ECO:0007669"/>
    <property type="project" value="InterPro"/>
</dbReference>
<dbReference type="PROSITE" id="PS51186">
    <property type="entry name" value="GNAT"/>
    <property type="match status" value="1"/>
</dbReference>
<comment type="caution">
    <text evidence="2">The sequence shown here is derived from an EMBL/GenBank/DDBJ whole genome shotgun (WGS) entry which is preliminary data.</text>
</comment>
<dbReference type="InterPro" id="IPR016181">
    <property type="entry name" value="Acyl_CoA_acyltransferase"/>
</dbReference>
<dbReference type="Pfam" id="PF00583">
    <property type="entry name" value="Acetyltransf_1"/>
    <property type="match status" value="1"/>
</dbReference>
<dbReference type="RefSeq" id="WP_141820988.1">
    <property type="nucleotide sequence ID" value="NZ_BAAAQC010000001.1"/>
</dbReference>
<accession>A0A543PVX0</accession>
<dbReference type="EMBL" id="VFQF01000001">
    <property type="protein sequence ID" value="TQN48206.1"/>
    <property type="molecule type" value="Genomic_DNA"/>
</dbReference>
<reference evidence="2 3" key="1">
    <citation type="submission" date="2019-06" db="EMBL/GenBank/DDBJ databases">
        <title>Sequencing the genomes of 1000 actinobacteria strains.</title>
        <authorList>
            <person name="Klenk H.-P."/>
        </authorList>
    </citation>
    <scope>NUCLEOTIDE SEQUENCE [LARGE SCALE GENOMIC DNA]</scope>
    <source>
        <strain evidence="2 3">DSM 21776</strain>
    </source>
</reference>
<dbReference type="AlphaFoldDB" id="A0A543PVX0"/>
<dbReference type="InterPro" id="IPR000182">
    <property type="entry name" value="GNAT_dom"/>
</dbReference>
<sequence length="271" mass="29408">MTSEVTSEVSSEVTSEVEAGIVVRHGLDGLLEATSRHPFVRWEVTDDLADTWWHHERAVAFQRVRRADRRTVSLLGPDDGVTALLDALPGIAAVVAPGRRALSVSVPQHLEAELSQRFRILEGGDWEWLHTTVAPAEDDSHERVRPIDDRARAAEITAFLAEHSPTADTVPDHGERWFAVETADGSLSAVAAWGTTRAGAPHLSSVAVDTRLRGTGLGRTIVGALTRWAVGEAGVCTLGMYSHNAVARGLYLSLGFDRLCAWSSRPVVIDR</sequence>